<comment type="caution">
    <text evidence="1">The sequence shown here is derived from an EMBL/GenBank/DDBJ whole genome shotgun (WGS) entry which is preliminary data.</text>
</comment>
<organism evidence="1 2">
    <name type="scientific">Hymenobacter ruricola</name>
    <dbReference type="NCBI Taxonomy" id="2791023"/>
    <lineage>
        <taxon>Bacteria</taxon>
        <taxon>Pseudomonadati</taxon>
        <taxon>Bacteroidota</taxon>
        <taxon>Cytophagia</taxon>
        <taxon>Cytophagales</taxon>
        <taxon>Hymenobacteraceae</taxon>
        <taxon>Hymenobacter</taxon>
    </lineage>
</organism>
<accession>A0ABS0I682</accession>
<dbReference type="Proteomes" id="UP000618931">
    <property type="component" value="Unassembled WGS sequence"/>
</dbReference>
<protein>
    <submittedName>
        <fullName evidence="1">Uncharacterized protein</fullName>
    </submittedName>
</protein>
<keyword evidence="2" id="KW-1185">Reference proteome</keyword>
<evidence type="ECO:0000313" key="1">
    <source>
        <dbReference type="EMBL" id="MBF9222412.1"/>
    </source>
</evidence>
<dbReference type="EMBL" id="JADQDM010000007">
    <property type="protein sequence ID" value="MBF9222412.1"/>
    <property type="molecule type" value="Genomic_DNA"/>
</dbReference>
<gene>
    <name evidence="1" type="ORF">I2H31_15005</name>
</gene>
<name>A0ABS0I682_9BACT</name>
<reference evidence="1 2" key="1">
    <citation type="submission" date="2020-11" db="EMBL/GenBank/DDBJ databases">
        <authorList>
            <person name="Kim M.K."/>
        </authorList>
    </citation>
    <scope>NUCLEOTIDE SEQUENCE [LARGE SCALE GENOMIC DNA]</scope>
    <source>
        <strain evidence="1 2">BT662</strain>
    </source>
</reference>
<sequence>MAPVLIEPLSEKAYELLQQLEALNILRVVKSADAVTSTPVHKPSIAGLVGSLSDETAQRMRTETTQMRNEWEREF</sequence>
<proteinExistence type="predicted"/>
<dbReference type="RefSeq" id="WP_196293855.1">
    <property type="nucleotide sequence ID" value="NZ_JADQDM010000007.1"/>
</dbReference>
<evidence type="ECO:0000313" key="2">
    <source>
        <dbReference type="Proteomes" id="UP000618931"/>
    </source>
</evidence>